<accession>A0A9Q0LS34</accession>
<evidence type="ECO:0000256" key="3">
    <source>
        <dbReference type="ARBA" id="ARBA00022792"/>
    </source>
</evidence>
<gene>
    <name evidence="10" type="ORF">M0811_06032</name>
</gene>
<keyword evidence="11" id="KW-1185">Reference proteome</keyword>
<evidence type="ECO:0000256" key="2">
    <source>
        <dbReference type="ARBA" id="ARBA00022692"/>
    </source>
</evidence>
<evidence type="ECO:0000256" key="7">
    <source>
        <dbReference type="ARBA" id="ARBA00038105"/>
    </source>
</evidence>
<keyword evidence="2 8" id="KW-0812">Transmembrane</keyword>
<comment type="subcellular location">
    <subcellularLocation>
        <location evidence="1">Mitochondrion inner membrane</location>
        <topology evidence="1">Single-pass membrane protein</topology>
    </subcellularLocation>
</comment>
<keyword evidence="6 8" id="KW-0472">Membrane</keyword>
<dbReference type="Pfam" id="PF03656">
    <property type="entry name" value="Pam16"/>
    <property type="match status" value="1"/>
</dbReference>
<dbReference type="InterPro" id="IPR036869">
    <property type="entry name" value="J_dom_sf"/>
</dbReference>
<dbReference type="OrthoDB" id="240298at2759"/>
<dbReference type="AlphaFoldDB" id="A0A9Q0LS34"/>
<protein>
    <recommendedName>
        <fullName evidence="9">J domain-containing protein</fullName>
    </recommendedName>
</protein>
<name>A0A9Q0LS34_ANAIG</name>
<feature type="transmembrane region" description="Helical" evidence="8">
    <location>
        <begin position="12"/>
        <end position="31"/>
    </location>
</feature>
<keyword evidence="4 8" id="KW-1133">Transmembrane helix</keyword>
<keyword evidence="3" id="KW-0999">Mitochondrion inner membrane</keyword>
<evidence type="ECO:0000313" key="11">
    <source>
        <dbReference type="Proteomes" id="UP001149090"/>
    </source>
</evidence>
<sequence>MSNFEPKRIGKWVLGTVAISIGTKIAVSFAFSQATKALGYGPNHQNGFETQMTRNEAAKILNVKKSSSHDKIKEAHLKLIYLNHPDRGGSEYLSSKINQAKDLLISGKSNENSN</sequence>
<dbReference type="FunFam" id="1.10.287.110:FF:000001">
    <property type="entry name" value="Import inner membrane translocase subunit tim14"/>
    <property type="match status" value="1"/>
</dbReference>
<evidence type="ECO:0000256" key="5">
    <source>
        <dbReference type="ARBA" id="ARBA00023128"/>
    </source>
</evidence>
<dbReference type="SUPFAM" id="SSF46565">
    <property type="entry name" value="Chaperone J-domain"/>
    <property type="match status" value="1"/>
</dbReference>
<dbReference type="GO" id="GO:0030150">
    <property type="term" value="P:protein import into mitochondrial matrix"/>
    <property type="evidence" value="ECO:0007669"/>
    <property type="project" value="TreeGrafter"/>
</dbReference>
<dbReference type="PANTHER" id="PTHR12763:SF28">
    <property type="entry name" value="GEO10507P1-RELATED"/>
    <property type="match status" value="1"/>
</dbReference>
<dbReference type="CDD" id="cd06257">
    <property type="entry name" value="DnaJ"/>
    <property type="match status" value="1"/>
</dbReference>
<evidence type="ECO:0000256" key="4">
    <source>
        <dbReference type="ARBA" id="ARBA00022989"/>
    </source>
</evidence>
<reference evidence="10" key="1">
    <citation type="submission" date="2022-10" db="EMBL/GenBank/DDBJ databases">
        <title>Novel sulphate-reducing endosymbionts in the free-living metamonad Anaeramoeba.</title>
        <authorList>
            <person name="Jerlstrom-Hultqvist J."/>
            <person name="Cepicka I."/>
            <person name="Gallot-Lavallee L."/>
            <person name="Salas-Leiva D."/>
            <person name="Curtis B.A."/>
            <person name="Zahonova K."/>
            <person name="Pipaliya S."/>
            <person name="Dacks J."/>
            <person name="Roger A.J."/>
        </authorList>
    </citation>
    <scope>NUCLEOTIDE SEQUENCE</scope>
    <source>
        <strain evidence="10">BMAN</strain>
    </source>
</reference>
<proteinExistence type="inferred from homology"/>
<dbReference type="Proteomes" id="UP001149090">
    <property type="component" value="Unassembled WGS sequence"/>
</dbReference>
<dbReference type="OMA" id="KHHRTLM"/>
<dbReference type="PANTHER" id="PTHR12763">
    <property type="match status" value="1"/>
</dbReference>
<keyword evidence="5" id="KW-0496">Mitochondrion</keyword>
<evidence type="ECO:0000313" key="10">
    <source>
        <dbReference type="EMBL" id="KAJ5077509.1"/>
    </source>
</evidence>
<evidence type="ECO:0000256" key="6">
    <source>
        <dbReference type="ARBA" id="ARBA00023136"/>
    </source>
</evidence>
<dbReference type="InterPro" id="IPR001623">
    <property type="entry name" value="DnaJ_domain"/>
</dbReference>
<dbReference type="PROSITE" id="PS50076">
    <property type="entry name" value="DNAJ_2"/>
    <property type="match status" value="1"/>
</dbReference>
<dbReference type="GO" id="GO:0001671">
    <property type="term" value="F:ATPase activator activity"/>
    <property type="evidence" value="ECO:0007669"/>
    <property type="project" value="TreeGrafter"/>
</dbReference>
<evidence type="ECO:0000256" key="1">
    <source>
        <dbReference type="ARBA" id="ARBA00004434"/>
    </source>
</evidence>
<feature type="domain" description="J" evidence="9">
    <location>
        <begin position="56"/>
        <end position="114"/>
    </location>
</feature>
<dbReference type="EMBL" id="JAPDFW010000058">
    <property type="protein sequence ID" value="KAJ5077509.1"/>
    <property type="molecule type" value="Genomic_DNA"/>
</dbReference>
<comment type="caution">
    <text evidence="10">The sequence shown here is derived from an EMBL/GenBank/DDBJ whole genome shotgun (WGS) entry which is preliminary data.</text>
</comment>
<evidence type="ECO:0000256" key="8">
    <source>
        <dbReference type="SAM" id="Phobius"/>
    </source>
</evidence>
<organism evidence="10 11">
    <name type="scientific">Anaeramoeba ignava</name>
    <name type="common">Anaerobic marine amoeba</name>
    <dbReference type="NCBI Taxonomy" id="1746090"/>
    <lineage>
        <taxon>Eukaryota</taxon>
        <taxon>Metamonada</taxon>
        <taxon>Anaeramoebidae</taxon>
        <taxon>Anaeramoeba</taxon>
    </lineage>
</organism>
<comment type="similarity">
    <text evidence="7">Belongs to the TIM14 family.</text>
</comment>
<evidence type="ECO:0000259" key="9">
    <source>
        <dbReference type="PROSITE" id="PS50076"/>
    </source>
</evidence>
<dbReference type="Gene3D" id="1.10.287.110">
    <property type="entry name" value="DnaJ domain"/>
    <property type="match status" value="1"/>
</dbReference>
<dbReference type="GO" id="GO:0001405">
    <property type="term" value="C:PAM complex, Tim23 associated import motor"/>
    <property type="evidence" value="ECO:0007669"/>
    <property type="project" value="TreeGrafter"/>
</dbReference>
<dbReference type="SMART" id="SM00271">
    <property type="entry name" value="DnaJ"/>
    <property type="match status" value="1"/>
</dbReference>